<evidence type="ECO:0000313" key="6">
    <source>
        <dbReference type="EMBL" id="CAD8088027.1"/>
    </source>
</evidence>
<proteinExistence type="inferred from homology"/>
<dbReference type="AlphaFoldDB" id="A0A8S1N3W4"/>
<sequence length="449" mass="52439">MGGSKSKSIKKHAKVAFSDSELEILEVYFELLKCHDSLNGYLTQKSMVPEFPENPDFSIKLYNWMRERCKNQQIDYTNFVITLELLLKEQQEYYLSDYKFRVLEKFELFALISLGCLENEKEAINRFQVSYSQGSQVIKELLNMYYFNKEVTNSQRNDLAARSVANSIFDQKASLPFNQFIGQAKQQLIYANKMCKQYFTKKFIDPHLKYGIPTLTSSSFILNDQILALLQMSSPDFNRIKQLDLKFSSSVGYDDLEHITEIIIESQQPLLFIFRNREDETQNDTFQQQIFGAYISIDQTIETHFIRKQQKDPMGILYNPNDQVSLYFGDEKSFLFSLLPKYQLFMSTFDLKSKQCFGYINSRAFNLKVPQPYGLGFGGDGKGNFRIWIDENLKGNATNRINNSCDQTYEMGYLLEPHIEFLNLTSIEIWGAVFEEKDMRPSNQNKLRN</sequence>
<protein>
    <recommendedName>
        <fullName evidence="4">Oxidation resistance protein 1</fullName>
    </recommendedName>
</protein>
<dbReference type="EMBL" id="CAJJDM010000083">
    <property type="protein sequence ID" value="CAD8088027.1"/>
    <property type="molecule type" value="Genomic_DNA"/>
</dbReference>
<keyword evidence="3" id="KW-0496">Mitochondrion</keyword>
<comment type="caution">
    <text evidence="6">The sequence shown here is derived from an EMBL/GenBank/DDBJ whole genome shotgun (WGS) entry which is preliminary data.</text>
</comment>
<reference evidence="6" key="1">
    <citation type="submission" date="2021-01" db="EMBL/GenBank/DDBJ databases">
        <authorList>
            <consortium name="Genoscope - CEA"/>
            <person name="William W."/>
        </authorList>
    </citation>
    <scope>NUCLEOTIDE SEQUENCE</scope>
</reference>
<feature type="domain" description="TLDc" evidence="5">
    <location>
        <begin position="220"/>
        <end position="433"/>
    </location>
</feature>
<evidence type="ECO:0000256" key="2">
    <source>
        <dbReference type="ARBA" id="ARBA00009540"/>
    </source>
</evidence>
<dbReference type="PANTHER" id="PTHR23354:SF62">
    <property type="entry name" value="MUSTARD, ISOFORM V"/>
    <property type="match status" value="1"/>
</dbReference>
<name>A0A8S1N3W4_PARPR</name>
<comment type="similarity">
    <text evidence="2">Belongs to the OXR1 family.</text>
</comment>
<dbReference type="Pfam" id="PF07534">
    <property type="entry name" value="TLD"/>
    <property type="match status" value="1"/>
</dbReference>
<gene>
    <name evidence="6" type="ORF">PPRIM_AZ9-3.1.T0800049</name>
</gene>
<dbReference type="Proteomes" id="UP000688137">
    <property type="component" value="Unassembled WGS sequence"/>
</dbReference>
<evidence type="ECO:0000256" key="3">
    <source>
        <dbReference type="ARBA" id="ARBA00023128"/>
    </source>
</evidence>
<evidence type="ECO:0000259" key="5">
    <source>
        <dbReference type="PROSITE" id="PS51886"/>
    </source>
</evidence>
<evidence type="ECO:0000313" key="7">
    <source>
        <dbReference type="Proteomes" id="UP000688137"/>
    </source>
</evidence>
<keyword evidence="7" id="KW-1185">Reference proteome</keyword>
<organism evidence="6 7">
    <name type="scientific">Paramecium primaurelia</name>
    <dbReference type="NCBI Taxonomy" id="5886"/>
    <lineage>
        <taxon>Eukaryota</taxon>
        <taxon>Sar</taxon>
        <taxon>Alveolata</taxon>
        <taxon>Ciliophora</taxon>
        <taxon>Intramacronucleata</taxon>
        <taxon>Oligohymenophorea</taxon>
        <taxon>Peniculida</taxon>
        <taxon>Parameciidae</taxon>
        <taxon>Paramecium</taxon>
    </lineage>
</organism>
<accession>A0A8S1N3W4</accession>
<evidence type="ECO:0000256" key="1">
    <source>
        <dbReference type="ARBA" id="ARBA00004173"/>
    </source>
</evidence>
<dbReference type="GO" id="GO:0005739">
    <property type="term" value="C:mitochondrion"/>
    <property type="evidence" value="ECO:0007669"/>
    <property type="project" value="UniProtKB-SubCell"/>
</dbReference>
<comment type="subcellular location">
    <subcellularLocation>
        <location evidence="1">Mitochondrion</location>
    </subcellularLocation>
</comment>
<dbReference type="PANTHER" id="PTHR23354">
    <property type="entry name" value="NUCLEOLAR PROTEIN 7/ESTROGEN RECEPTOR COACTIVATOR-RELATED"/>
    <property type="match status" value="1"/>
</dbReference>
<dbReference type="OMA" id="RINNSCD"/>
<dbReference type="PROSITE" id="PS51886">
    <property type="entry name" value="TLDC"/>
    <property type="match status" value="1"/>
</dbReference>
<evidence type="ECO:0000256" key="4">
    <source>
        <dbReference type="ARBA" id="ARBA00040604"/>
    </source>
</evidence>
<dbReference type="InterPro" id="IPR006571">
    <property type="entry name" value="TLDc_dom"/>
</dbReference>
<dbReference type="SMART" id="SM00584">
    <property type="entry name" value="TLDc"/>
    <property type="match status" value="1"/>
</dbReference>